<evidence type="ECO:0000259" key="3">
    <source>
        <dbReference type="Pfam" id="PF03372"/>
    </source>
</evidence>
<dbReference type="Gene3D" id="3.30.420.10">
    <property type="entry name" value="Ribonuclease H-like superfamily/Ribonuclease H"/>
    <property type="match status" value="1"/>
</dbReference>
<dbReference type="Gene3D" id="3.60.10.10">
    <property type="entry name" value="Endonuclease/exonuclease/phosphatase"/>
    <property type="match status" value="1"/>
</dbReference>
<feature type="compositionally biased region" description="Low complexity" evidence="1">
    <location>
        <begin position="58"/>
        <end position="67"/>
    </location>
</feature>
<feature type="compositionally biased region" description="Low complexity" evidence="1">
    <location>
        <begin position="313"/>
        <end position="332"/>
    </location>
</feature>
<feature type="compositionally biased region" description="Polar residues" evidence="1">
    <location>
        <begin position="48"/>
        <end position="57"/>
    </location>
</feature>
<reference evidence="6" key="1">
    <citation type="journal article" date="2017" name="Nature">
        <title>The genome of Chenopodium quinoa.</title>
        <authorList>
            <person name="Jarvis D.E."/>
            <person name="Ho Y.S."/>
            <person name="Lightfoot D.J."/>
            <person name="Schmoeckel S.M."/>
            <person name="Li B."/>
            <person name="Borm T.J.A."/>
            <person name="Ohyanagi H."/>
            <person name="Mineta K."/>
            <person name="Michell C.T."/>
            <person name="Saber N."/>
            <person name="Kharbatia N.M."/>
            <person name="Rupper R.R."/>
            <person name="Sharp A.R."/>
            <person name="Dally N."/>
            <person name="Boughton B.A."/>
            <person name="Woo Y.H."/>
            <person name="Gao G."/>
            <person name="Schijlen E.G.W.M."/>
            <person name="Guo X."/>
            <person name="Momin A.A."/>
            <person name="Negrao S."/>
            <person name="Al-Babili S."/>
            <person name="Gehring C."/>
            <person name="Roessner U."/>
            <person name="Jung C."/>
            <person name="Murphy K."/>
            <person name="Arold S.T."/>
            <person name="Gojobori T."/>
            <person name="van der Linden C.G."/>
            <person name="van Loo E.N."/>
            <person name="Jellen E.N."/>
            <person name="Maughan P.J."/>
            <person name="Tester M."/>
        </authorList>
    </citation>
    <scope>NUCLEOTIDE SEQUENCE [LARGE SCALE GENOMIC DNA]</scope>
    <source>
        <strain evidence="6">cv. PI 614886</strain>
    </source>
</reference>
<feature type="region of interest" description="Disordered" evidence="1">
    <location>
        <begin position="310"/>
        <end position="334"/>
    </location>
</feature>
<dbReference type="EnsemblPlants" id="AUR62035763-RA">
    <property type="protein sequence ID" value="AUR62035763-RA:cds"/>
    <property type="gene ID" value="AUR62035763"/>
</dbReference>
<dbReference type="OMA" id="PLLEINC"/>
<feature type="domain" description="Endonuclease/exonuclease/phosphatase" evidence="3">
    <location>
        <begin position="703"/>
        <end position="822"/>
    </location>
</feature>
<name>A0A803MV36_CHEQI</name>
<evidence type="ECO:0000256" key="1">
    <source>
        <dbReference type="SAM" id="MobiDB-lite"/>
    </source>
</evidence>
<evidence type="ECO:0000259" key="4">
    <source>
        <dbReference type="Pfam" id="PF13456"/>
    </source>
</evidence>
<keyword evidence="7" id="KW-1185">Reference proteome</keyword>
<keyword evidence="2" id="KW-0472">Membrane</keyword>
<dbReference type="InterPro" id="IPR002156">
    <property type="entry name" value="RNaseH_domain"/>
</dbReference>
<accession>A0A803MV36</accession>
<sequence>MREKPSVRESPKPSKQKTPSKQKPPTVPLGSKATTAPLLPTPTTPLPSHTQQISPTENSPSPLLNPPLVASYKTTFTSVVFNHETAAKTPQNTPPSYRNILSSSSKNLSLCLTASTTPPASFNDEKEIFILIDESEYAMLCSDWDCAVISKPYGKSFSTDFYIESLQKTWKPKANISSFPLGKGFFVTKFSSQEDFDRVLNFGPWFINGSFVSTSRWTPGFKPSQATAKKAVVWVELPELPTEFHSSGFLTKIGNSLGKFIKLDASKGRNKLRVARILVLIDESQVRKDCIWLGKIKQQLIYRDTITSTHQQTSAPSSEKSSTPSTSEPTSTQNLPFQQLLLRNGWLFPNPRKNSQRLQVSSEVCRLFGSSLIKCPLALPPIPFLLTGDWTFNGSNPSLSLGSPCSSLLTPLLSFFPSPNSGKNGKRKPKQQESFLLSLGDQPTHLNHEKPQSSHRGSHCVEEHHNLNQTSIQCAGDDVQPPILLYEGYSRKLALPHTGSDPRHSPRAGESASDVPESGRRGPGRPRKTHPSSLPISSGRYSDERTAGYPPKMVDSAVAAELHTNGDAVGAAICVGPSTRASARKKGVINYKRMATGAAPFGNKQCQVDSASERGDSNSIALCDHNPEIVILTKTKVHKSGVEDIIENLPFNSYEVVDLVGLSGGILILWNSGVNNIITVSKQPRVIHVVIQVNNKNTFFLSAIYASTCFKSKLDMWDDLIALTQNITYPWLLCGDFNEICEAHKKWGGNPQPIAQMRAYKDTMNQCNLIDLGYTGHKFTWFNKRKAQPIFERLDRFWASPDWIQDYPDALVQNLLRMSSDHNPILLTLEKWVFSTGHKLFRFEPMWFSDPDFDPFVIQEWTSIEAHLLEKLQPFTESISKWAQNSFGSVQNNIKRTWARIKGAQKALEADPSSSFLFELEISLNKDLKLLLEQEEMYWVARARTDWLDSGDRNTKFFHLSSTIRKNRNIISALKSEVGNWITEPEQLKNHIISYFTNLFSSENIELPESPVSSQALDCSSMPTMLELKNAVFSHIWKRRNDWIFSKINSPISFTVRQCSWVASEYFYSRNNPESQKPLPIAWSPPPPPLLEINCDASFLPDTLQTGCVVVCRNTLGEWVEGFTWKGYAPSSHDAELKAIQLSLQWIKERGWKNAMLCLDAKRAVDEIKHDQNSANNSNCITNCRDLLQELHPLAMHFEHRSTNGVADILAKEAKCLLGVLNEKFILINPPLSVSYNLLKMVIMKLVVMLPILLVMYWLQTMPL</sequence>
<dbReference type="PANTHER" id="PTHR33710:SF86">
    <property type="entry name" value="VIRAL MOVEMENT PROTEIN"/>
    <property type="match status" value="1"/>
</dbReference>
<evidence type="ECO:0000259" key="5">
    <source>
        <dbReference type="Pfam" id="PF14111"/>
    </source>
</evidence>
<evidence type="ECO:0000313" key="6">
    <source>
        <dbReference type="EnsemblPlants" id="AUR62035763-RA:cds"/>
    </source>
</evidence>
<feature type="domain" description="DUF4283" evidence="5">
    <location>
        <begin position="142"/>
        <end position="225"/>
    </location>
</feature>
<feature type="transmembrane region" description="Helical" evidence="2">
    <location>
        <begin position="1238"/>
        <end position="1259"/>
    </location>
</feature>
<organism evidence="6 7">
    <name type="scientific">Chenopodium quinoa</name>
    <name type="common">Quinoa</name>
    <dbReference type="NCBI Taxonomy" id="63459"/>
    <lineage>
        <taxon>Eukaryota</taxon>
        <taxon>Viridiplantae</taxon>
        <taxon>Streptophyta</taxon>
        <taxon>Embryophyta</taxon>
        <taxon>Tracheophyta</taxon>
        <taxon>Spermatophyta</taxon>
        <taxon>Magnoliopsida</taxon>
        <taxon>eudicotyledons</taxon>
        <taxon>Gunneridae</taxon>
        <taxon>Pentapetalae</taxon>
        <taxon>Caryophyllales</taxon>
        <taxon>Chenopodiaceae</taxon>
        <taxon>Chenopodioideae</taxon>
        <taxon>Atripliceae</taxon>
        <taxon>Chenopodium</taxon>
    </lineage>
</organism>
<dbReference type="InterPro" id="IPR044730">
    <property type="entry name" value="RNase_H-like_dom_plant"/>
</dbReference>
<feature type="region of interest" description="Disordered" evidence="1">
    <location>
        <begin position="495"/>
        <end position="549"/>
    </location>
</feature>
<dbReference type="AlphaFoldDB" id="A0A803MV36"/>
<dbReference type="Pfam" id="PF13456">
    <property type="entry name" value="RVT_3"/>
    <property type="match status" value="1"/>
</dbReference>
<keyword evidence="2" id="KW-0812">Transmembrane</keyword>
<dbReference type="InterPro" id="IPR036397">
    <property type="entry name" value="RNaseH_sf"/>
</dbReference>
<dbReference type="Pfam" id="PF14111">
    <property type="entry name" value="DUF4283"/>
    <property type="match status" value="1"/>
</dbReference>
<feature type="region of interest" description="Disordered" evidence="1">
    <location>
        <begin position="1"/>
        <end position="67"/>
    </location>
</feature>
<protein>
    <recommendedName>
        <fullName evidence="8">RNase H type-1 domain-containing protein</fullName>
    </recommendedName>
</protein>
<dbReference type="InterPro" id="IPR036691">
    <property type="entry name" value="Endo/exonu/phosph_ase_sf"/>
</dbReference>
<dbReference type="InterPro" id="IPR025558">
    <property type="entry name" value="DUF4283"/>
</dbReference>
<keyword evidence="2" id="KW-1133">Transmembrane helix</keyword>
<feature type="domain" description="RNase H type-1" evidence="4">
    <location>
        <begin position="1094"/>
        <end position="1214"/>
    </location>
</feature>
<proteinExistence type="predicted"/>
<dbReference type="GO" id="GO:0003676">
    <property type="term" value="F:nucleic acid binding"/>
    <property type="evidence" value="ECO:0007669"/>
    <property type="project" value="InterPro"/>
</dbReference>
<dbReference type="SUPFAM" id="SSF53098">
    <property type="entry name" value="Ribonuclease H-like"/>
    <property type="match status" value="1"/>
</dbReference>
<dbReference type="Gramene" id="AUR62035763-RA">
    <property type="protein sequence ID" value="AUR62035763-RA:cds"/>
    <property type="gene ID" value="AUR62035763"/>
</dbReference>
<feature type="compositionally biased region" description="Polar residues" evidence="1">
    <location>
        <begin position="531"/>
        <end position="540"/>
    </location>
</feature>
<dbReference type="Pfam" id="PF03372">
    <property type="entry name" value="Exo_endo_phos"/>
    <property type="match status" value="1"/>
</dbReference>
<dbReference type="GO" id="GO:0004523">
    <property type="term" value="F:RNA-DNA hybrid ribonuclease activity"/>
    <property type="evidence" value="ECO:0007669"/>
    <property type="project" value="InterPro"/>
</dbReference>
<dbReference type="InterPro" id="IPR012337">
    <property type="entry name" value="RNaseH-like_sf"/>
</dbReference>
<dbReference type="Proteomes" id="UP000596660">
    <property type="component" value="Unplaced"/>
</dbReference>
<dbReference type="SUPFAM" id="SSF56219">
    <property type="entry name" value="DNase I-like"/>
    <property type="match status" value="1"/>
</dbReference>
<dbReference type="CDD" id="cd06222">
    <property type="entry name" value="RNase_H_like"/>
    <property type="match status" value="1"/>
</dbReference>
<dbReference type="InterPro" id="IPR005135">
    <property type="entry name" value="Endo/exonuclease/phosphatase"/>
</dbReference>
<evidence type="ECO:0000256" key="2">
    <source>
        <dbReference type="SAM" id="Phobius"/>
    </source>
</evidence>
<evidence type="ECO:0008006" key="8">
    <source>
        <dbReference type="Google" id="ProtNLM"/>
    </source>
</evidence>
<feature type="compositionally biased region" description="Basic and acidic residues" evidence="1">
    <location>
        <begin position="1"/>
        <end position="12"/>
    </location>
</feature>
<reference evidence="6" key="2">
    <citation type="submission" date="2021-03" db="UniProtKB">
        <authorList>
            <consortium name="EnsemblPlants"/>
        </authorList>
    </citation>
    <scope>IDENTIFICATION</scope>
</reference>
<evidence type="ECO:0000313" key="7">
    <source>
        <dbReference type="Proteomes" id="UP000596660"/>
    </source>
</evidence>
<dbReference type="PANTHER" id="PTHR33710">
    <property type="entry name" value="BNAC02G09200D PROTEIN"/>
    <property type="match status" value="1"/>
</dbReference>